<evidence type="ECO:0000256" key="1">
    <source>
        <dbReference type="SAM" id="SignalP"/>
    </source>
</evidence>
<name>A0A542ZA55_RARFA</name>
<reference evidence="2 3" key="1">
    <citation type="submission" date="2019-06" db="EMBL/GenBank/DDBJ databases">
        <title>Sequencing the genomes of 1000 actinobacteria strains.</title>
        <authorList>
            <person name="Klenk H.-P."/>
        </authorList>
    </citation>
    <scope>NUCLEOTIDE SEQUENCE [LARGE SCALE GENOMIC DNA]</scope>
    <source>
        <strain evidence="2 3">DSM 4813</strain>
    </source>
</reference>
<sequence>MLRKATVGLIGLVLVLGGLLAAGPATAATSHSADAAPVSAAQKITKKQAKTAFKKFAKAAKSGSLKKTLKLAATKKAAKKAVKYFGYVTKGDIVSEKKTVNCYQESKRIVCSYYTEQTIADVSFPIIQQVTAVAKRSKGKIVFTKLSYANNLG</sequence>
<evidence type="ECO:0000313" key="2">
    <source>
        <dbReference type="EMBL" id="TQL57224.1"/>
    </source>
</evidence>
<dbReference type="RefSeq" id="WP_142122248.1">
    <property type="nucleotide sequence ID" value="NZ_BAAASV010000002.1"/>
</dbReference>
<keyword evidence="3" id="KW-1185">Reference proteome</keyword>
<gene>
    <name evidence="2" type="ORF">FB461_2345</name>
</gene>
<evidence type="ECO:0000313" key="3">
    <source>
        <dbReference type="Proteomes" id="UP000315389"/>
    </source>
</evidence>
<keyword evidence="1" id="KW-0732">Signal</keyword>
<dbReference type="Proteomes" id="UP000315389">
    <property type="component" value="Unassembled WGS sequence"/>
</dbReference>
<feature type="chain" id="PRO_5022000590" evidence="1">
    <location>
        <begin position="28"/>
        <end position="153"/>
    </location>
</feature>
<comment type="caution">
    <text evidence="2">The sequence shown here is derived from an EMBL/GenBank/DDBJ whole genome shotgun (WGS) entry which is preliminary data.</text>
</comment>
<dbReference type="EMBL" id="VFOS01000005">
    <property type="protein sequence ID" value="TQL57224.1"/>
    <property type="molecule type" value="Genomic_DNA"/>
</dbReference>
<organism evidence="2 3">
    <name type="scientific">Rarobacter faecitabidus</name>
    <dbReference type="NCBI Taxonomy" id="13243"/>
    <lineage>
        <taxon>Bacteria</taxon>
        <taxon>Bacillati</taxon>
        <taxon>Actinomycetota</taxon>
        <taxon>Actinomycetes</taxon>
        <taxon>Micrococcales</taxon>
        <taxon>Rarobacteraceae</taxon>
        <taxon>Rarobacter</taxon>
    </lineage>
</organism>
<accession>A0A542ZA55</accession>
<protein>
    <submittedName>
        <fullName evidence="2">Uncharacterized protein</fullName>
    </submittedName>
</protein>
<feature type="signal peptide" evidence="1">
    <location>
        <begin position="1"/>
        <end position="27"/>
    </location>
</feature>
<dbReference type="AlphaFoldDB" id="A0A542ZA55"/>
<proteinExistence type="predicted"/>